<sequence>MEAVNFLLTFLFDTYIMILLLRVWLQLAQADFYNPLSQFVVKATAPVVNPFRRIIPGFGGVDVATIVVALLVGIAKFIVLAVVHGASIDIVTYIIIGVIFTIKQAGFLIFWVLILMALMSWVVQSGNPVQSLFHQLTQPLLNPIRRMLPDMGGLDLSVLVALVALNFLNLFLGGFVPFWQSL</sequence>
<dbReference type="GO" id="GO:0016020">
    <property type="term" value="C:membrane"/>
    <property type="evidence" value="ECO:0007669"/>
    <property type="project" value="InterPro"/>
</dbReference>
<gene>
    <name evidence="3" type="ORF">FE810_04655</name>
</gene>
<evidence type="ECO:0000313" key="3">
    <source>
        <dbReference type="EMBL" id="TLU66802.1"/>
    </source>
</evidence>
<feature type="transmembrane region" description="Helical" evidence="2">
    <location>
        <begin position="156"/>
        <end position="179"/>
    </location>
</feature>
<dbReference type="Pfam" id="PF02325">
    <property type="entry name" value="CCB3_YggT"/>
    <property type="match status" value="2"/>
</dbReference>
<keyword evidence="2" id="KW-1133">Transmembrane helix</keyword>
<dbReference type="EMBL" id="VCBC01000004">
    <property type="protein sequence ID" value="TLU66802.1"/>
    <property type="molecule type" value="Genomic_DNA"/>
</dbReference>
<comment type="caution">
    <text evidence="3">The sequence shown here is derived from an EMBL/GenBank/DDBJ whole genome shotgun (WGS) entry which is preliminary data.</text>
</comment>
<evidence type="ECO:0000256" key="2">
    <source>
        <dbReference type="SAM" id="Phobius"/>
    </source>
</evidence>
<feature type="transmembrane region" description="Helical" evidence="2">
    <location>
        <begin position="7"/>
        <end position="25"/>
    </location>
</feature>
<dbReference type="InterPro" id="IPR003425">
    <property type="entry name" value="CCB3/YggT"/>
</dbReference>
<comment type="similarity">
    <text evidence="1">Belongs to the YggT family.</text>
</comment>
<evidence type="ECO:0000313" key="4">
    <source>
        <dbReference type="Proteomes" id="UP000307790"/>
    </source>
</evidence>
<keyword evidence="4" id="KW-1185">Reference proteome</keyword>
<dbReference type="Proteomes" id="UP000307790">
    <property type="component" value="Unassembled WGS sequence"/>
</dbReference>
<dbReference type="AlphaFoldDB" id="A0A5R9INF2"/>
<name>A0A5R9INF2_9GAMM</name>
<proteinExistence type="inferred from homology"/>
<dbReference type="RefSeq" id="WP_138318867.1">
    <property type="nucleotide sequence ID" value="NZ_VCBC01000004.1"/>
</dbReference>
<keyword evidence="2" id="KW-0812">Transmembrane</keyword>
<dbReference type="OrthoDB" id="9806665at2"/>
<evidence type="ECO:0000256" key="1">
    <source>
        <dbReference type="ARBA" id="ARBA00010894"/>
    </source>
</evidence>
<reference evidence="3 4" key="1">
    <citation type="submission" date="2019-05" db="EMBL/GenBank/DDBJ databases">
        <title>Genome sequences of Thalassotalea litorea 1K03283.</title>
        <authorList>
            <person name="Zhang D."/>
        </authorList>
    </citation>
    <scope>NUCLEOTIDE SEQUENCE [LARGE SCALE GENOMIC DNA]</scope>
    <source>
        <strain evidence="3 4">MCCC 1K03283</strain>
    </source>
</reference>
<dbReference type="PANTHER" id="PTHR33219">
    <property type="entry name" value="YLMG HOMOLOG PROTEIN 2, CHLOROPLASTIC"/>
    <property type="match status" value="1"/>
</dbReference>
<feature type="transmembrane region" description="Helical" evidence="2">
    <location>
        <begin position="63"/>
        <end position="83"/>
    </location>
</feature>
<feature type="transmembrane region" description="Helical" evidence="2">
    <location>
        <begin position="90"/>
        <end position="123"/>
    </location>
</feature>
<organism evidence="3 4">
    <name type="scientific">Thalassotalea litorea</name>
    <dbReference type="NCBI Taxonomy" id="2020715"/>
    <lineage>
        <taxon>Bacteria</taxon>
        <taxon>Pseudomonadati</taxon>
        <taxon>Pseudomonadota</taxon>
        <taxon>Gammaproteobacteria</taxon>
        <taxon>Alteromonadales</taxon>
        <taxon>Colwelliaceae</taxon>
        <taxon>Thalassotalea</taxon>
    </lineage>
</organism>
<keyword evidence="2" id="KW-0472">Membrane</keyword>
<dbReference type="PANTHER" id="PTHR33219:SF14">
    <property type="entry name" value="PROTEIN COFACTOR ASSEMBLY OF COMPLEX C SUBUNIT B CCB3, CHLOROPLASTIC-RELATED"/>
    <property type="match status" value="1"/>
</dbReference>
<accession>A0A5R9INF2</accession>
<protein>
    <submittedName>
        <fullName evidence="3">YggT family protein</fullName>
    </submittedName>
</protein>